<comment type="caution">
    <text evidence="1">The sequence shown here is derived from an EMBL/GenBank/DDBJ whole genome shotgun (WGS) entry which is preliminary data.</text>
</comment>
<proteinExistence type="predicted"/>
<dbReference type="RefSeq" id="WP_011274728.1">
    <property type="nucleotide sequence ID" value="NZ_CABMHO010000028.1"/>
</dbReference>
<keyword evidence="2" id="KW-1185">Reference proteome</keyword>
<accession>A0ABU3IH69</accession>
<reference evidence="1 2" key="1">
    <citation type="submission" date="2023-08" db="EMBL/GenBank/DDBJ databases">
        <title>Genomic surveillance of Staphylococcus haemolyticus neonatal outbreak in southern France.</title>
        <authorList>
            <person name="Magnan C."/>
            <person name="Morsli M."/>
            <person name="Thiery B."/>
            <person name="Salipante F."/>
            <person name="Attar J."/>
            <person name="Massimo D.M."/>
            <person name="Ory J."/>
            <person name="Pantel A."/>
            <person name="Lavigne J.-P."/>
        </authorList>
    </citation>
    <scope>NUCLEOTIDE SEQUENCE [LARGE SCALE GENOMIC DNA]</scope>
    <source>
        <strain evidence="1 2">NSH026</strain>
    </source>
</reference>
<organism evidence="1 2">
    <name type="scientific">Staphylococcus haemolyticus</name>
    <dbReference type="NCBI Taxonomy" id="1283"/>
    <lineage>
        <taxon>Bacteria</taxon>
        <taxon>Bacillati</taxon>
        <taxon>Bacillota</taxon>
        <taxon>Bacilli</taxon>
        <taxon>Bacillales</taxon>
        <taxon>Staphylococcaceae</taxon>
        <taxon>Staphylococcus</taxon>
    </lineage>
</organism>
<evidence type="ECO:0000313" key="2">
    <source>
        <dbReference type="Proteomes" id="UP001269271"/>
    </source>
</evidence>
<dbReference type="Proteomes" id="UP001269271">
    <property type="component" value="Unassembled WGS sequence"/>
</dbReference>
<evidence type="ECO:0000313" key="1">
    <source>
        <dbReference type="EMBL" id="MDT4285754.1"/>
    </source>
</evidence>
<protein>
    <submittedName>
        <fullName evidence="1">Uncharacterized protein</fullName>
    </submittedName>
</protein>
<gene>
    <name evidence="1" type="ORF">RO950_01785</name>
</gene>
<name>A0ABU3IH69_STAHA</name>
<sequence>METLKELFEQLDYWEQYSPKSYGGSMLKVAKIGEAKTQIYDSTSIEDIRTYILNKK</sequence>
<dbReference type="EMBL" id="JAVSOO010000003">
    <property type="protein sequence ID" value="MDT4285754.1"/>
    <property type="molecule type" value="Genomic_DNA"/>
</dbReference>